<protein>
    <submittedName>
        <fullName evidence="5">LacI family transcriptional regulator</fullName>
    </submittedName>
</protein>
<dbReference type="EMBL" id="JAUSTW010000002">
    <property type="protein sequence ID" value="MDQ0198007.1"/>
    <property type="molecule type" value="Genomic_DNA"/>
</dbReference>
<accession>A0ABT9XR21</accession>
<dbReference type="SUPFAM" id="SSF47413">
    <property type="entry name" value="lambda repressor-like DNA-binding domains"/>
    <property type="match status" value="1"/>
</dbReference>
<dbReference type="PRINTS" id="PR00036">
    <property type="entry name" value="HTHLACI"/>
</dbReference>
<dbReference type="InterPro" id="IPR028082">
    <property type="entry name" value="Peripla_BP_I"/>
</dbReference>
<dbReference type="InterPro" id="IPR010982">
    <property type="entry name" value="Lambda_DNA-bd_dom_sf"/>
</dbReference>
<evidence type="ECO:0000256" key="3">
    <source>
        <dbReference type="ARBA" id="ARBA00023163"/>
    </source>
</evidence>
<keyword evidence="3" id="KW-0804">Transcription</keyword>
<name>A0ABT9XR21_9BACI</name>
<keyword evidence="2" id="KW-0238">DNA-binding</keyword>
<dbReference type="SMART" id="SM00354">
    <property type="entry name" value="HTH_LACI"/>
    <property type="match status" value="1"/>
</dbReference>
<dbReference type="PANTHER" id="PTHR30146:SF149">
    <property type="entry name" value="HTH-TYPE TRANSCRIPTIONAL REGULATOR EBGR"/>
    <property type="match status" value="1"/>
</dbReference>
<feature type="domain" description="HTH lacI-type" evidence="4">
    <location>
        <begin position="2"/>
        <end position="58"/>
    </location>
</feature>
<dbReference type="InterPro" id="IPR046335">
    <property type="entry name" value="LacI/GalR-like_sensor"/>
</dbReference>
<reference evidence="5 6" key="1">
    <citation type="submission" date="2023-07" db="EMBL/GenBank/DDBJ databases">
        <title>Genomic Encyclopedia of Type Strains, Phase IV (KMG-IV): sequencing the most valuable type-strain genomes for metagenomic binning, comparative biology and taxonomic classification.</title>
        <authorList>
            <person name="Goeker M."/>
        </authorList>
    </citation>
    <scope>NUCLEOTIDE SEQUENCE [LARGE SCALE GENOMIC DNA]</scope>
    <source>
        <strain evidence="5 6">DSM 27594</strain>
    </source>
</reference>
<dbReference type="PANTHER" id="PTHR30146">
    <property type="entry name" value="LACI-RELATED TRANSCRIPTIONAL REPRESSOR"/>
    <property type="match status" value="1"/>
</dbReference>
<dbReference type="Gene3D" id="3.40.50.2300">
    <property type="match status" value="2"/>
</dbReference>
<dbReference type="PROSITE" id="PS50932">
    <property type="entry name" value="HTH_LACI_2"/>
    <property type="match status" value="1"/>
</dbReference>
<evidence type="ECO:0000256" key="2">
    <source>
        <dbReference type="ARBA" id="ARBA00023125"/>
    </source>
</evidence>
<dbReference type="CDD" id="cd01392">
    <property type="entry name" value="HTH_LacI"/>
    <property type="match status" value="1"/>
</dbReference>
<dbReference type="Proteomes" id="UP001224122">
    <property type="component" value="Unassembled WGS sequence"/>
</dbReference>
<evidence type="ECO:0000313" key="6">
    <source>
        <dbReference type="Proteomes" id="UP001224122"/>
    </source>
</evidence>
<dbReference type="CDD" id="cd01544">
    <property type="entry name" value="PBP1_GalR"/>
    <property type="match status" value="1"/>
</dbReference>
<comment type="caution">
    <text evidence="5">The sequence shown here is derived from an EMBL/GenBank/DDBJ whole genome shotgun (WGS) entry which is preliminary data.</text>
</comment>
<keyword evidence="1" id="KW-0805">Transcription regulation</keyword>
<proteinExistence type="predicted"/>
<gene>
    <name evidence="5" type="ORF">J2S10_001148</name>
</gene>
<dbReference type="PROSITE" id="PS00356">
    <property type="entry name" value="HTH_LACI_1"/>
    <property type="match status" value="1"/>
</dbReference>
<evidence type="ECO:0000313" key="5">
    <source>
        <dbReference type="EMBL" id="MDQ0198007.1"/>
    </source>
</evidence>
<evidence type="ECO:0000256" key="1">
    <source>
        <dbReference type="ARBA" id="ARBA00023015"/>
    </source>
</evidence>
<dbReference type="SUPFAM" id="SSF53822">
    <property type="entry name" value="Periplasmic binding protein-like I"/>
    <property type="match status" value="1"/>
</dbReference>
<dbReference type="RefSeq" id="WP_307405323.1">
    <property type="nucleotide sequence ID" value="NZ_JAUSTW010000002.1"/>
</dbReference>
<dbReference type="InterPro" id="IPR000843">
    <property type="entry name" value="HTH_LacI"/>
</dbReference>
<dbReference type="Pfam" id="PF00356">
    <property type="entry name" value="LacI"/>
    <property type="match status" value="1"/>
</dbReference>
<keyword evidence="6" id="KW-1185">Reference proteome</keyword>
<dbReference type="Pfam" id="PF13377">
    <property type="entry name" value="Peripla_BP_3"/>
    <property type="match status" value="1"/>
</dbReference>
<sequence>MATIKDIAEQANVSTATVSRILNNDPSLSVGEETRKRVLEAASKLNYKITRKKSEKQSESYQIGIVLTKDETIDPYFLSIRNGIESICEQYSLNIATILTVGKNQISPAVVNGLDGLIVLGNVDVSDLKDIYYENSNIVIVDYMPDRHNYDVVVSDFESATREVLEYLFTNGHSDIAYIGGRKVIKHISSNQTFEEADTRERVYEAIMREKGLYNHEKVLLGEFGPNSGYQLMKALIEKGPLPTAVVVGSDPMALGAFRALHEADIKVPGDISVISFDDIEAAAYLNPALSTVKVHTEEMGKTAVKLLSDRIKGRTIPLKIVLPTELVLRESVKE</sequence>
<evidence type="ECO:0000259" key="4">
    <source>
        <dbReference type="PROSITE" id="PS50932"/>
    </source>
</evidence>
<organism evidence="5 6">
    <name type="scientific">Neobacillus ginsengisoli</name>
    <dbReference type="NCBI Taxonomy" id="904295"/>
    <lineage>
        <taxon>Bacteria</taxon>
        <taxon>Bacillati</taxon>
        <taxon>Bacillota</taxon>
        <taxon>Bacilli</taxon>
        <taxon>Bacillales</taxon>
        <taxon>Bacillaceae</taxon>
        <taxon>Neobacillus</taxon>
    </lineage>
</organism>
<dbReference type="Gene3D" id="1.10.260.40">
    <property type="entry name" value="lambda repressor-like DNA-binding domains"/>
    <property type="match status" value="1"/>
</dbReference>